<sequence>MRLIMNGCPGEDESRGGREQRRGGEKGGMKRGRSEAEMSEEQERRSSIEGERDMHRPILCSPFIPAGSFVKLNCSRGRSSKACVWIGSQIDLPAGGLSVGGVGSACQPRHISSGCS</sequence>
<protein>
    <submittedName>
        <fullName evidence="2">Uncharacterized protein</fullName>
    </submittedName>
</protein>
<proteinExistence type="predicted"/>
<comment type="caution">
    <text evidence="2">The sequence shown here is derived from an EMBL/GenBank/DDBJ whole genome shotgun (WGS) entry which is preliminary data.</text>
</comment>
<evidence type="ECO:0000256" key="1">
    <source>
        <dbReference type="SAM" id="MobiDB-lite"/>
    </source>
</evidence>
<dbReference type="AlphaFoldDB" id="A0A9N7Y2Y1"/>
<keyword evidence="3" id="KW-1185">Reference proteome</keyword>
<dbReference type="Proteomes" id="UP001153269">
    <property type="component" value="Unassembled WGS sequence"/>
</dbReference>
<evidence type="ECO:0000313" key="3">
    <source>
        <dbReference type="Proteomes" id="UP001153269"/>
    </source>
</evidence>
<feature type="compositionally biased region" description="Basic and acidic residues" evidence="1">
    <location>
        <begin position="12"/>
        <end position="52"/>
    </location>
</feature>
<feature type="region of interest" description="Disordered" evidence="1">
    <location>
        <begin position="1"/>
        <end position="52"/>
    </location>
</feature>
<organism evidence="2 3">
    <name type="scientific">Pleuronectes platessa</name>
    <name type="common">European plaice</name>
    <dbReference type="NCBI Taxonomy" id="8262"/>
    <lineage>
        <taxon>Eukaryota</taxon>
        <taxon>Metazoa</taxon>
        <taxon>Chordata</taxon>
        <taxon>Craniata</taxon>
        <taxon>Vertebrata</taxon>
        <taxon>Euteleostomi</taxon>
        <taxon>Actinopterygii</taxon>
        <taxon>Neopterygii</taxon>
        <taxon>Teleostei</taxon>
        <taxon>Neoteleostei</taxon>
        <taxon>Acanthomorphata</taxon>
        <taxon>Carangaria</taxon>
        <taxon>Pleuronectiformes</taxon>
        <taxon>Pleuronectoidei</taxon>
        <taxon>Pleuronectidae</taxon>
        <taxon>Pleuronectes</taxon>
    </lineage>
</organism>
<evidence type="ECO:0000313" key="2">
    <source>
        <dbReference type="EMBL" id="CAB1416085.1"/>
    </source>
</evidence>
<reference evidence="2" key="1">
    <citation type="submission" date="2020-03" db="EMBL/GenBank/DDBJ databases">
        <authorList>
            <person name="Weist P."/>
        </authorList>
    </citation>
    <scope>NUCLEOTIDE SEQUENCE</scope>
</reference>
<accession>A0A9N7Y2Y1</accession>
<dbReference type="EMBL" id="CADEAL010000189">
    <property type="protein sequence ID" value="CAB1416085.1"/>
    <property type="molecule type" value="Genomic_DNA"/>
</dbReference>
<name>A0A9N7Y2Y1_PLEPL</name>
<gene>
    <name evidence="2" type="ORF">PLEPLA_LOCUS3841</name>
</gene>